<proteinExistence type="predicted"/>
<sequence>MVHHHLSSALPLLTSSRDVINALDQVLKHKTSRNNSNNNNKNTSHNNDDGSDDDHDNYDDEDDDDYAPNQSIGGPSIKKLFTKQQESLNKGLSTTKDPQMPPKIVSFDTLDENGNKNTNIALILTTVFLLDDAVNYITSKSSQQSINIKKKSQSKNVSRIKQPKSIVSQQNNKRKRGTLQVIGLNTSDAERNFDYSIIIILQTIFFSYHVATYTQMKESESLKVITKNYIKSYFFCIDATNINQS</sequence>
<feature type="region of interest" description="Disordered" evidence="1">
    <location>
        <begin position="29"/>
        <end position="76"/>
    </location>
</feature>
<dbReference type="EMBL" id="CAJOBR010022281">
    <property type="protein sequence ID" value="CAF4945894.1"/>
    <property type="molecule type" value="Genomic_DNA"/>
</dbReference>
<accession>A0A821XHK7</accession>
<comment type="caution">
    <text evidence="2">The sequence shown here is derived from an EMBL/GenBank/DDBJ whole genome shotgun (WGS) entry which is preliminary data.</text>
</comment>
<reference evidence="2" key="1">
    <citation type="submission" date="2021-02" db="EMBL/GenBank/DDBJ databases">
        <authorList>
            <person name="Nowell W R."/>
        </authorList>
    </citation>
    <scope>NUCLEOTIDE SEQUENCE</scope>
</reference>
<organism evidence="2 3">
    <name type="scientific">Rotaria socialis</name>
    <dbReference type="NCBI Taxonomy" id="392032"/>
    <lineage>
        <taxon>Eukaryota</taxon>
        <taxon>Metazoa</taxon>
        <taxon>Spiralia</taxon>
        <taxon>Gnathifera</taxon>
        <taxon>Rotifera</taxon>
        <taxon>Eurotatoria</taxon>
        <taxon>Bdelloidea</taxon>
        <taxon>Philodinida</taxon>
        <taxon>Philodinidae</taxon>
        <taxon>Rotaria</taxon>
    </lineage>
</organism>
<evidence type="ECO:0000313" key="3">
    <source>
        <dbReference type="Proteomes" id="UP000663848"/>
    </source>
</evidence>
<evidence type="ECO:0000256" key="1">
    <source>
        <dbReference type="SAM" id="MobiDB-lite"/>
    </source>
</evidence>
<feature type="region of interest" description="Disordered" evidence="1">
    <location>
        <begin position="149"/>
        <end position="170"/>
    </location>
</feature>
<feature type="compositionally biased region" description="Acidic residues" evidence="1">
    <location>
        <begin position="49"/>
        <end position="66"/>
    </location>
</feature>
<evidence type="ECO:0000313" key="2">
    <source>
        <dbReference type="EMBL" id="CAF4945894.1"/>
    </source>
</evidence>
<dbReference type="Proteomes" id="UP000663848">
    <property type="component" value="Unassembled WGS sequence"/>
</dbReference>
<gene>
    <name evidence="2" type="ORF">QYT958_LOCUS33102</name>
</gene>
<name>A0A821XHK7_9BILA</name>
<protein>
    <submittedName>
        <fullName evidence="2">Uncharacterized protein</fullName>
    </submittedName>
</protein>
<dbReference type="AlphaFoldDB" id="A0A821XHK7"/>
<feature type="compositionally biased region" description="Low complexity" evidence="1">
    <location>
        <begin position="33"/>
        <end position="45"/>
    </location>
</feature>